<gene>
    <name evidence="2" type="ORF">E7Z59_10255</name>
</gene>
<proteinExistence type="predicted"/>
<dbReference type="RefSeq" id="WP_136336224.1">
    <property type="nucleotide sequence ID" value="NZ_QXMP01000010.1"/>
</dbReference>
<organism evidence="2 3">
    <name type="scientific">Robertkochia marina</name>
    <dbReference type="NCBI Taxonomy" id="1227945"/>
    <lineage>
        <taxon>Bacteria</taxon>
        <taxon>Pseudomonadati</taxon>
        <taxon>Bacteroidota</taxon>
        <taxon>Flavobacteriia</taxon>
        <taxon>Flavobacteriales</taxon>
        <taxon>Flavobacteriaceae</taxon>
        <taxon>Robertkochia</taxon>
    </lineage>
</organism>
<protein>
    <submittedName>
        <fullName evidence="2">Uncharacterized protein</fullName>
    </submittedName>
</protein>
<feature type="transmembrane region" description="Helical" evidence="1">
    <location>
        <begin position="37"/>
        <end position="59"/>
    </location>
</feature>
<evidence type="ECO:0000313" key="2">
    <source>
        <dbReference type="EMBL" id="THD68019.1"/>
    </source>
</evidence>
<dbReference type="OrthoDB" id="709028at2"/>
<keyword evidence="3" id="KW-1185">Reference proteome</keyword>
<reference evidence="2 3" key="1">
    <citation type="submission" date="2019-04" db="EMBL/GenBank/DDBJ databases">
        <title>Draft genome sequence of Robertkochia marina CC-AMO-30D.</title>
        <authorList>
            <person name="Hameed A."/>
            <person name="Lin S.-Y."/>
            <person name="Shahina M."/>
            <person name="Lai W.-A."/>
            <person name="Young C.-C."/>
        </authorList>
    </citation>
    <scope>NUCLEOTIDE SEQUENCE [LARGE SCALE GENOMIC DNA]</scope>
    <source>
        <strain evidence="2 3">CC-AMO-30D</strain>
    </source>
</reference>
<feature type="transmembrane region" description="Helical" evidence="1">
    <location>
        <begin position="71"/>
        <end position="89"/>
    </location>
</feature>
<feature type="transmembrane region" description="Helical" evidence="1">
    <location>
        <begin position="120"/>
        <end position="142"/>
    </location>
</feature>
<keyword evidence="1" id="KW-1133">Transmembrane helix</keyword>
<dbReference type="Proteomes" id="UP000305939">
    <property type="component" value="Unassembled WGS sequence"/>
</dbReference>
<accession>A0A4S3M317</accession>
<keyword evidence="1" id="KW-0812">Transmembrane</keyword>
<keyword evidence="1" id="KW-0472">Membrane</keyword>
<evidence type="ECO:0000313" key="3">
    <source>
        <dbReference type="Proteomes" id="UP000305939"/>
    </source>
</evidence>
<evidence type="ECO:0000256" key="1">
    <source>
        <dbReference type="SAM" id="Phobius"/>
    </source>
</evidence>
<sequence length="205" mass="24325">MDELDIFKKQWKEEEKNLPHLEYDQIYQMILKKSSSAVKWIFIISILELVLGLLFSVFYHPAFEQDVEVPAFVEWLSWGVYPVLIYFIYQFFRNYNKINTTSSVKELLNNIMKSRRTVRLYIMINLILGGFIAMVILVNTIINVKGGWDKFVGTTEPMEYLILFGLSLLMTALIIGVFLIFYLLLYGFLMRRLNRNYKELKKMEV</sequence>
<comment type="caution">
    <text evidence="2">The sequence shown here is derived from an EMBL/GenBank/DDBJ whole genome shotgun (WGS) entry which is preliminary data.</text>
</comment>
<dbReference type="EMBL" id="SSMC01000002">
    <property type="protein sequence ID" value="THD68019.1"/>
    <property type="molecule type" value="Genomic_DNA"/>
</dbReference>
<dbReference type="AlphaFoldDB" id="A0A4S3M317"/>
<name>A0A4S3M317_9FLAO</name>
<feature type="transmembrane region" description="Helical" evidence="1">
    <location>
        <begin position="162"/>
        <end position="189"/>
    </location>
</feature>